<accession>W1TZQ4</accession>
<comment type="similarity">
    <text evidence="4 12">Belongs to the DHPS family.</text>
</comment>
<evidence type="ECO:0000256" key="8">
    <source>
        <dbReference type="ARBA" id="ARBA00022723"/>
    </source>
</evidence>
<dbReference type="PANTHER" id="PTHR20941">
    <property type="entry name" value="FOLATE SYNTHESIS PROTEINS"/>
    <property type="match status" value="1"/>
</dbReference>
<dbReference type="GO" id="GO:0046656">
    <property type="term" value="P:folic acid biosynthetic process"/>
    <property type="evidence" value="ECO:0007669"/>
    <property type="project" value="UniProtKB-KW"/>
</dbReference>
<gene>
    <name evidence="14" type="ORF">Q612_NSC00255G0005</name>
</gene>
<dbReference type="PROSITE" id="PS00793">
    <property type="entry name" value="DHPS_2"/>
    <property type="match status" value="1"/>
</dbReference>
<name>W1TZQ4_9FIRM</name>
<evidence type="ECO:0000256" key="9">
    <source>
        <dbReference type="ARBA" id="ARBA00022842"/>
    </source>
</evidence>
<dbReference type="Gene3D" id="3.20.20.20">
    <property type="entry name" value="Dihydropteroate synthase-like"/>
    <property type="match status" value="1"/>
</dbReference>
<evidence type="ECO:0000256" key="10">
    <source>
        <dbReference type="ARBA" id="ARBA00022909"/>
    </source>
</evidence>
<comment type="cofactor">
    <cofactor evidence="2 12">
        <name>Mg(2+)</name>
        <dbReference type="ChEBI" id="CHEBI:18420"/>
    </cofactor>
</comment>
<dbReference type="PATRIC" id="fig|1403945.3.peg.498"/>
<dbReference type="UniPathway" id="UPA00077">
    <property type="reaction ID" value="UER00156"/>
</dbReference>
<dbReference type="PANTHER" id="PTHR20941:SF1">
    <property type="entry name" value="FOLIC ACID SYNTHESIS PROTEIN FOL1"/>
    <property type="match status" value="1"/>
</dbReference>
<dbReference type="GO" id="GO:0046872">
    <property type="term" value="F:metal ion binding"/>
    <property type="evidence" value="ECO:0007669"/>
    <property type="project" value="UniProtKB-KW"/>
</dbReference>
<reference evidence="14 15" key="1">
    <citation type="submission" date="2013-12" db="EMBL/GenBank/DDBJ databases">
        <title>A Varibaculum cambriense genome reconstructed from a premature infant gut community with otherwise low bacterial novelty that shifts toward anaerobic metabolism during the third week of life.</title>
        <authorList>
            <person name="Brown C.T."/>
            <person name="Sharon I."/>
            <person name="Thomas B.C."/>
            <person name="Castelle C.J."/>
            <person name="Morowitz M.J."/>
            <person name="Banfield J.F."/>
        </authorList>
    </citation>
    <scope>NUCLEOTIDE SEQUENCE [LARGE SCALE GENOMIC DNA]</scope>
    <source>
        <strain evidence="15">DORA_17_25</strain>
    </source>
</reference>
<dbReference type="GO" id="GO:0004156">
    <property type="term" value="F:dihydropteroate synthase activity"/>
    <property type="evidence" value="ECO:0007669"/>
    <property type="project" value="UniProtKB-EC"/>
</dbReference>
<dbReference type="Proteomes" id="UP000018840">
    <property type="component" value="Unassembled WGS sequence"/>
</dbReference>
<dbReference type="RefSeq" id="WP_024048306.1">
    <property type="nucleotide sequence ID" value="NZ_AZMC01000255.1"/>
</dbReference>
<evidence type="ECO:0000313" key="14">
    <source>
        <dbReference type="EMBL" id="ETI87072.1"/>
    </source>
</evidence>
<keyword evidence="10 12" id="KW-0289">Folate biosynthesis</keyword>
<dbReference type="SUPFAM" id="SSF51717">
    <property type="entry name" value="Dihydropteroate synthetase-like"/>
    <property type="match status" value="1"/>
</dbReference>
<dbReference type="InterPro" id="IPR045031">
    <property type="entry name" value="DHP_synth-like"/>
</dbReference>
<dbReference type="InterPro" id="IPR006390">
    <property type="entry name" value="DHP_synth_dom"/>
</dbReference>
<dbReference type="AlphaFoldDB" id="W1TZQ4"/>
<dbReference type="PROSITE" id="PS00792">
    <property type="entry name" value="DHPS_1"/>
    <property type="match status" value="1"/>
</dbReference>
<protein>
    <recommendedName>
        <fullName evidence="6 12">Dihydropteroate synthase</fullName>
        <shortName evidence="12">DHPS</shortName>
        <ecNumber evidence="5 12">2.5.1.15</ecNumber>
    </recommendedName>
    <alternativeName>
        <fullName evidence="11 12">Dihydropteroate pyrophosphorylase</fullName>
    </alternativeName>
</protein>
<evidence type="ECO:0000256" key="4">
    <source>
        <dbReference type="ARBA" id="ARBA00009503"/>
    </source>
</evidence>
<organism evidence="14 15">
    <name type="scientific">Negativicoccus succinicivorans DORA_17_25</name>
    <dbReference type="NCBI Taxonomy" id="1403945"/>
    <lineage>
        <taxon>Bacteria</taxon>
        <taxon>Bacillati</taxon>
        <taxon>Bacillota</taxon>
        <taxon>Negativicutes</taxon>
        <taxon>Veillonellales</taxon>
        <taxon>Veillonellaceae</taxon>
        <taxon>Negativicoccus</taxon>
    </lineage>
</organism>
<dbReference type="EC" id="2.5.1.15" evidence="5 12"/>
<evidence type="ECO:0000256" key="5">
    <source>
        <dbReference type="ARBA" id="ARBA00012458"/>
    </source>
</evidence>
<keyword evidence="7 12" id="KW-0808">Transferase</keyword>
<evidence type="ECO:0000256" key="6">
    <source>
        <dbReference type="ARBA" id="ARBA00016919"/>
    </source>
</evidence>
<evidence type="ECO:0000313" key="15">
    <source>
        <dbReference type="Proteomes" id="UP000018840"/>
    </source>
</evidence>
<keyword evidence="8 12" id="KW-0479">Metal-binding</keyword>
<evidence type="ECO:0000259" key="13">
    <source>
        <dbReference type="PROSITE" id="PS50972"/>
    </source>
</evidence>
<dbReference type="EMBL" id="AZMC01000255">
    <property type="protein sequence ID" value="ETI87072.1"/>
    <property type="molecule type" value="Genomic_DNA"/>
</dbReference>
<dbReference type="NCBIfam" id="TIGR01496">
    <property type="entry name" value="DHPS"/>
    <property type="match status" value="1"/>
</dbReference>
<evidence type="ECO:0000256" key="7">
    <source>
        <dbReference type="ARBA" id="ARBA00022679"/>
    </source>
</evidence>
<comment type="function">
    <text evidence="12">Catalyzes the condensation of para-aminobenzoate (pABA) with 6-hydroxymethyl-7,8-dihydropterin diphosphate (DHPt-PP) to form 7,8-dihydropteroate (H2Pte), the immediate precursor of folate derivatives.</text>
</comment>
<sequence length="284" mass="31274">MAEQRTYVLKSNRSWTLGDATQVMGILNLTPDSFSDGGQWFNLDRALAHVTEMEEAGADLIDIGGESSHPGFVPVGADEEIARLEPLLAPVLARATVPTSIDTFKAKTADWALRQGVDMINDIWGLQYDPEMAAVAAYHQCPVIVMHNQDGTDYEGDILDAMTEFFEHSLSLAQNAGVKEENIILDPGIGFFGKTALQNMEVLRRLPELIERLPYPWLLGTSRKGFIGQALDLPVTERMEGTAATCLYGQMAGCKILRVHDVAPIVRMTKMMDMITGKRPYGSN</sequence>
<feature type="domain" description="Pterin-binding" evidence="13">
    <location>
        <begin position="21"/>
        <end position="270"/>
    </location>
</feature>
<keyword evidence="9 12" id="KW-0460">Magnesium</keyword>
<dbReference type="Pfam" id="PF00809">
    <property type="entry name" value="Pterin_bind"/>
    <property type="match status" value="1"/>
</dbReference>
<dbReference type="PROSITE" id="PS50972">
    <property type="entry name" value="PTERIN_BINDING"/>
    <property type="match status" value="1"/>
</dbReference>
<comment type="pathway">
    <text evidence="3 12">Cofactor biosynthesis; tetrahydrofolate biosynthesis; 7,8-dihydrofolate from 2-amino-4-hydroxy-6-hydroxymethyl-7,8-dihydropteridine diphosphate and 4-aminobenzoate: step 1/2.</text>
</comment>
<evidence type="ECO:0000256" key="2">
    <source>
        <dbReference type="ARBA" id="ARBA00001946"/>
    </source>
</evidence>
<comment type="catalytic activity">
    <reaction evidence="1">
        <text>(7,8-dihydropterin-6-yl)methyl diphosphate + 4-aminobenzoate = 7,8-dihydropteroate + diphosphate</text>
        <dbReference type="Rhea" id="RHEA:19949"/>
        <dbReference type="ChEBI" id="CHEBI:17836"/>
        <dbReference type="ChEBI" id="CHEBI:17839"/>
        <dbReference type="ChEBI" id="CHEBI:33019"/>
        <dbReference type="ChEBI" id="CHEBI:72950"/>
        <dbReference type="EC" id="2.5.1.15"/>
    </reaction>
</comment>
<dbReference type="CDD" id="cd00739">
    <property type="entry name" value="DHPS"/>
    <property type="match status" value="1"/>
</dbReference>
<evidence type="ECO:0000256" key="12">
    <source>
        <dbReference type="RuleBase" id="RU361205"/>
    </source>
</evidence>
<evidence type="ECO:0000256" key="11">
    <source>
        <dbReference type="ARBA" id="ARBA00030193"/>
    </source>
</evidence>
<evidence type="ECO:0000256" key="1">
    <source>
        <dbReference type="ARBA" id="ARBA00000012"/>
    </source>
</evidence>
<dbReference type="InterPro" id="IPR011005">
    <property type="entry name" value="Dihydropteroate_synth-like_sf"/>
</dbReference>
<evidence type="ECO:0000256" key="3">
    <source>
        <dbReference type="ARBA" id="ARBA00004763"/>
    </source>
</evidence>
<dbReference type="InterPro" id="IPR000489">
    <property type="entry name" value="Pterin-binding_dom"/>
</dbReference>
<proteinExistence type="inferred from homology"/>
<dbReference type="GO" id="GO:0046654">
    <property type="term" value="P:tetrahydrofolate biosynthetic process"/>
    <property type="evidence" value="ECO:0007669"/>
    <property type="project" value="UniProtKB-UniPathway"/>
</dbReference>
<comment type="caution">
    <text evidence="14">The sequence shown here is derived from an EMBL/GenBank/DDBJ whole genome shotgun (WGS) entry which is preliminary data.</text>
</comment>
<dbReference type="GO" id="GO:0005829">
    <property type="term" value="C:cytosol"/>
    <property type="evidence" value="ECO:0007669"/>
    <property type="project" value="TreeGrafter"/>
</dbReference>